<dbReference type="SMART" id="SM00100">
    <property type="entry name" value="cNMP"/>
    <property type="match status" value="1"/>
</dbReference>
<dbReference type="PROSITE" id="PS50110">
    <property type="entry name" value="RESPONSE_REGULATORY"/>
    <property type="match status" value="1"/>
</dbReference>
<dbReference type="GO" id="GO:0000160">
    <property type="term" value="P:phosphorelay signal transduction system"/>
    <property type="evidence" value="ECO:0007669"/>
    <property type="project" value="InterPro"/>
</dbReference>
<dbReference type="InterPro" id="IPR014710">
    <property type="entry name" value="RmlC-like_jellyroll"/>
</dbReference>
<dbReference type="GO" id="GO:0003700">
    <property type="term" value="F:DNA-binding transcription factor activity"/>
    <property type="evidence" value="ECO:0007669"/>
    <property type="project" value="TreeGrafter"/>
</dbReference>
<dbReference type="SUPFAM" id="SSF51206">
    <property type="entry name" value="cAMP-binding domain-like"/>
    <property type="match status" value="1"/>
</dbReference>
<dbReference type="CDD" id="cd00038">
    <property type="entry name" value="CAP_ED"/>
    <property type="match status" value="1"/>
</dbReference>
<evidence type="ECO:0000313" key="5">
    <source>
        <dbReference type="Proteomes" id="UP000197003"/>
    </source>
</evidence>
<evidence type="ECO:0000259" key="2">
    <source>
        <dbReference type="PROSITE" id="PS50042"/>
    </source>
</evidence>
<dbReference type="AlphaFoldDB" id="A0A1Z3N5P0"/>
<dbReference type="OrthoDB" id="5289354at2"/>
<dbReference type="InterPro" id="IPR018490">
    <property type="entry name" value="cNMP-bd_dom_sf"/>
</dbReference>
<keyword evidence="1" id="KW-0597">Phosphoprotein</keyword>
<feature type="modified residue" description="4-aspartylphosphate" evidence="1">
    <location>
        <position position="60"/>
    </location>
</feature>
<dbReference type="InterPro" id="IPR001789">
    <property type="entry name" value="Sig_transdc_resp-reg_receiver"/>
</dbReference>
<dbReference type="PANTHER" id="PTHR24567:SF74">
    <property type="entry name" value="HTH-TYPE TRANSCRIPTIONAL REGULATOR ARCR"/>
    <property type="match status" value="1"/>
</dbReference>
<dbReference type="Proteomes" id="UP000197003">
    <property type="component" value="Chromosome"/>
</dbReference>
<dbReference type="InterPro" id="IPR050397">
    <property type="entry name" value="Env_Response_Regulators"/>
</dbReference>
<protein>
    <submittedName>
        <fullName evidence="4">Cyclic AMP receptor protein</fullName>
    </submittedName>
</protein>
<dbReference type="CDD" id="cd00156">
    <property type="entry name" value="REC"/>
    <property type="match status" value="1"/>
</dbReference>
<evidence type="ECO:0000256" key="1">
    <source>
        <dbReference type="PROSITE-ProRule" id="PRU00169"/>
    </source>
</evidence>
<sequence>MADLESKRIFLIASAKPEEAEKIESTLTKHIQNATVFTATDGSAALFKAENVIPNVVIVDSEIAKVSALDLTQKLIQRKERIAVIIMSPLPDTDHFVDEVVTGQVHILTRPTDEATFIEHLTRALNWIVNGDNANYRMKFLAANQILIREGEKAESVYLVKRGQLKAYKADNGVETLLGHINPGEFVGEMAYINGEPRSANVMSLTNCELIEIPNNCLDVVLFSKPAWSKALVKTLSLRLKNSNEDKVQN</sequence>
<dbReference type="RefSeq" id="WP_088564421.1">
    <property type="nucleotide sequence ID" value="NZ_CP020946.1"/>
</dbReference>
<dbReference type="GO" id="GO:0005829">
    <property type="term" value="C:cytosol"/>
    <property type="evidence" value="ECO:0007669"/>
    <property type="project" value="TreeGrafter"/>
</dbReference>
<proteinExistence type="predicted"/>
<dbReference type="PROSITE" id="PS00888">
    <property type="entry name" value="CNMP_BINDING_1"/>
    <property type="match status" value="1"/>
</dbReference>
<dbReference type="Pfam" id="PF00072">
    <property type="entry name" value="Response_reg"/>
    <property type="match status" value="1"/>
</dbReference>
<name>A0A1Z3N5P0_BDEBC</name>
<organism evidence="4 5">
    <name type="scientific">Bdellovibrio bacteriovorus</name>
    <dbReference type="NCBI Taxonomy" id="959"/>
    <lineage>
        <taxon>Bacteria</taxon>
        <taxon>Pseudomonadati</taxon>
        <taxon>Bdellovibrionota</taxon>
        <taxon>Bdellovibrionia</taxon>
        <taxon>Bdellovibrionales</taxon>
        <taxon>Pseudobdellovibrionaceae</taxon>
        <taxon>Bdellovibrio</taxon>
    </lineage>
</organism>
<reference evidence="4 5" key="1">
    <citation type="submission" date="2017-04" db="EMBL/GenBank/DDBJ databases">
        <title>Whole genome sequence of Bdellovibrio bacteriovorus strain SSB218315.</title>
        <authorList>
            <person name="Oyedara O."/>
            <person name="Rodriguez-Perez M.A."/>
        </authorList>
    </citation>
    <scope>NUCLEOTIDE SEQUENCE [LARGE SCALE GENOMIC DNA]</scope>
    <source>
        <strain evidence="4 5">SSB218315</strain>
    </source>
</reference>
<dbReference type="InterPro" id="IPR000595">
    <property type="entry name" value="cNMP-bd_dom"/>
</dbReference>
<accession>A0A1Z3N5P0</accession>
<evidence type="ECO:0000313" key="4">
    <source>
        <dbReference type="EMBL" id="ASD62802.1"/>
    </source>
</evidence>
<gene>
    <name evidence="4" type="ORF">B9G79_04080</name>
</gene>
<dbReference type="InterPro" id="IPR018488">
    <property type="entry name" value="cNMP-bd_CS"/>
</dbReference>
<dbReference type="Pfam" id="PF00027">
    <property type="entry name" value="cNMP_binding"/>
    <property type="match status" value="1"/>
</dbReference>
<keyword evidence="4" id="KW-0675">Receptor</keyword>
<evidence type="ECO:0000259" key="3">
    <source>
        <dbReference type="PROSITE" id="PS50110"/>
    </source>
</evidence>
<dbReference type="SUPFAM" id="SSF52172">
    <property type="entry name" value="CheY-like"/>
    <property type="match status" value="1"/>
</dbReference>
<dbReference type="EMBL" id="CP020946">
    <property type="protein sequence ID" value="ASD62802.1"/>
    <property type="molecule type" value="Genomic_DNA"/>
</dbReference>
<dbReference type="Gene3D" id="3.40.50.2300">
    <property type="match status" value="1"/>
</dbReference>
<dbReference type="PANTHER" id="PTHR24567">
    <property type="entry name" value="CRP FAMILY TRANSCRIPTIONAL REGULATORY PROTEIN"/>
    <property type="match status" value="1"/>
</dbReference>
<dbReference type="PROSITE" id="PS50042">
    <property type="entry name" value="CNMP_BINDING_3"/>
    <property type="match status" value="1"/>
</dbReference>
<dbReference type="Gene3D" id="2.60.120.10">
    <property type="entry name" value="Jelly Rolls"/>
    <property type="match status" value="1"/>
</dbReference>
<feature type="domain" description="Cyclic nucleotide-binding" evidence="2">
    <location>
        <begin position="140"/>
        <end position="222"/>
    </location>
</feature>
<dbReference type="InterPro" id="IPR011006">
    <property type="entry name" value="CheY-like_superfamily"/>
</dbReference>
<feature type="domain" description="Response regulatory" evidence="3">
    <location>
        <begin position="9"/>
        <end position="125"/>
    </location>
</feature>